<dbReference type="HOGENOM" id="CLU_060600_0_0_1"/>
<evidence type="ECO:0000256" key="1">
    <source>
        <dbReference type="ARBA" id="ARBA00007092"/>
    </source>
</evidence>
<evidence type="ECO:0000256" key="6">
    <source>
        <dbReference type="PIRSR" id="PIRSR604808-2"/>
    </source>
</evidence>
<dbReference type="eggNOG" id="KOG1294">
    <property type="taxonomic scope" value="Eukaryota"/>
</dbReference>
<accession>W2SDZ1</accession>
<keyword evidence="4 6" id="KW-0460">Magnesium</keyword>
<dbReference type="GO" id="GO:0006284">
    <property type="term" value="P:base-excision repair"/>
    <property type="evidence" value="ECO:0007669"/>
    <property type="project" value="TreeGrafter"/>
</dbReference>
<dbReference type="PROSITE" id="PS51435">
    <property type="entry name" value="AP_NUCLEASE_F1_4"/>
    <property type="match status" value="1"/>
</dbReference>
<dbReference type="EMBL" id="KB822711">
    <property type="protein sequence ID" value="ETN46129.1"/>
    <property type="molecule type" value="Genomic_DNA"/>
</dbReference>
<dbReference type="InterPro" id="IPR036691">
    <property type="entry name" value="Endo/exonu/phosph_ase_sf"/>
</dbReference>
<dbReference type="GO" id="GO:0008081">
    <property type="term" value="F:phosphoric diester hydrolase activity"/>
    <property type="evidence" value="ECO:0007669"/>
    <property type="project" value="TreeGrafter"/>
</dbReference>
<feature type="binding site" evidence="6">
    <location>
        <position position="332"/>
    </location>
    <ligand>
        <name>Mg(2+)</name>
        <dbReference type="ChEBI" id="CHEBI:18420"/>
        <label>1</label>
    </ligand>
</feature>
<organism evidence="10 11">
    <name type="scientific">Cyphellophora europaea (strain CBS 101466)</name>
    <name type="common">Phialophora europaea</name>
    <dbReference type="NCBI Taxonomy" id="1220924"/>
    <lineage>
        <taxon>Eukaryota</taxon>
        <taxon>Fungi</taxon>
        <taxon>Dikarya</taxon>
        <taxon>Ascomycota</taxon>
        <taxon>Pezizomycotina</taxon>
        <taxon>Eurotiomycetes</taxon>
        <taxon>Chaetothyriomycetidae</taxon>
        <taxon>Chaetothyriales</taxon>
        <taxon>Cyphellophoraceae</taxon>
        <taxon>Cyphellophora</taxon>
    </lineage>
</organism>
<dbReference type="Gene3D" id="3.60.10.10">
    <property type="entry name" value="Endonuclease/exonuclease/phosphatase"/>
    <property type="match status" value="1"/>
</dbReference>
<evidence type="ECO:0000259" key="9">
    <source>
        <dbReference type="Pfam" id="PF03372"/>
    </source>
</evidence>
<feature type="site" description="Interaction with DNA substrate" evidence="7">
    <location>
        <position position="332"/>
    </location>
</feature>
<dbReference type="GO" id="GO:0005634">
    <property type="term" value="C:nucleus"/>
    <property type="evidence" value="ECO:0007669"/>
    <property type="project" value="TreeGrafter"/>
</dbReference>
<evidence type="ECO:0000313" key="10">
    <source>
        <dbReference type="EMBL" id="ETN46129.1"/>
    </source>
</evidence>
<evidence type="ECO:0000256" key="8">
    <source>
        <dbReference type="SAM" id="MobiDB-lite"/>
    </source>
</evidence>
<feature type="active site" evidence="5">
    <location>
        <position position="178"/>
    </location>
</feature>
<comment type="cofactor">
    <cofactor evidence="6">
        <name>Mg(2+)</name>
        <dbReference type="ChEBI" id="CHEBI:18420"/>
    </cofactor>
    <cofactor evidence="6">
        <name>Mn(2+)</name>
        <dbReference type="ChEBI" id="CHEBI:29035"/>
    </cofactor>
    <text evidence="6">Probably binds two magnesium or manganese ions per subunit.</text>
</comment>
<name>W2SDZ1_CYPE1</name>
<dbReference type="InterPro" id="IPR005135">
    <property type="entry name" value="Endo/exonuclease/phosphatase"/>
</dbReference>
<dbReference type="GeneID" id="19967652"/>
<keyword evidence="6" id="KW-0464">Manganese</keyword>
<dbReference type="STRING" id="1220924.W2SDZ1"/>
<feature type="binding site" evidence="6">
    <location>
        <position position="331"/>
    </location>
    <ligand>
        <name>Mg(2+)</name>
        <dbReference type="ChEBI" id="CHEBI:18420"/>
        <label>1</label>
    </ligand>
</feature>
<reference evidence="10 11" key="1">
    <citation type="submission" date="2013-03" db="EMBL/GenBank/DDBJ databases">
        <title>The Genome Sequence of Phialophora europaea CBS 101466.</title>
        <authorList>
            <consortium name="The Broad Institute Genomics Platform"/>
            <person name="Cuomo C."/>
            <person name="de Hoog S."/>
            <person name="Gorbushina A."/>
            <person name="Walker B."/>
            <person name="Young S.K."/>
            <person name="Zeng Q."/>
            <person name="Gargeya S."/>
            <person name="Fitzgerald M."/>
            <person name="Haas B."/>
            <person name="Abouelleil A."/>
            <person name="Allen A.W."/>
            <person name="Alvarado L."/>
            <person name="Arachchi H.M."/>
            <person name="Berlin A.M."/>
            <person name="Chapman S.B."/>
            <person name="Gainer-Dewar J."/>
            <person name="Goldberg J."/>
            <person name="Griggs A."/>
            <person name="Gujja S."/>
            <person name="Hansen M."/>
            <person name="Howarth C."/>
            <person name="Imamovic A."/>
            <person name="Ireland A."/>
            <person name="Larimer J."/>
            <person name="McCowan C."/>
            <person name="Murphy C."/>
            <person name="Pearson M."/>
            <person name="Poon T.W."/>
            <person name="Priest M."/>
            <person name="Roberts A."/>
            <person name="Saif S."/>
            <person name="Shea T."/>
            <person name="Sisk P."/>
            <person name="Sykes S."/>
            <person name="Wortman J."/>
            <person name="Nusbaum C."/>
            <person name="Birren B."/>
        </authorList>
    </citation>
    <scope>NUCLEOTIDE SEQUENCE [LARGE SCALE GENOMIC DNA]</scope>
    <source>
        <strain evidence="10 11">CBS 101466</strain>
    </source>
</reference>
<evidence type="ECO:0000256" key="2">
    <source>
        <dbReference type="ARBA" id="ARBA00022723"/>
    </source>
</evidence>
<keyword evidence="3" id="KW-0378">Hydrolase</keyword>
<dbReference type="RefSeq" id="XP_008710841.1">
    <property type="nucleotide sequence ID" value="XM_008712619.1"/>
</dbReference>
<keyword evidence="2 6" id="KW-0479">Metal-binding</keyword>
<comment type="similarity">
    <text evidence="1">Belongs to the DNA repair enzymes AP/ExoA family.</text>
</comment>
<gene>
    <name evidence="10" type="ORF">HMPREF1541_00313</name>
</gene>
<evidence type="ECO:0000313" key="11">
    <source>
        <dbReference type="Proteomes" id="UP000030752"/>
    </source>
</evidence>
<feature type="site" description="Transition state stabilizer" evidence="7">
    <location>
        <position position="231"/>
    </location>
</feature>
<evidence type="ECO:0000256" key="3">
    <source>
        <dbReference type="ARBA" id="ARBA00022801"/>
    </source>
</evidence>
<evidence type="ECO:0000256" key="5">
    <source>
        <dbReference type="PIRSR" id="PIRSR604808-1"/>
    </source>
</evidence>
<feature type="domain" description="Endonuclease/exonuclease/phosphatase" evidence="9">
    <location>
        <begin position="44"/>
        <end position="315"/>
    </location>
</feature>
<feature type="binding site" evidence="6">
    <location>
        <position position="86"/>
    </location>
    <ligand>
        <name>Mg(2+)</name>
        <dbReference type="ChEBI" id="CHEBI:18420"/>
        <label>1</label>
    </ligand>
</feature>
<dbReference type="PANTHER" id="PTHR22748:SF14">
    <property type="entry name" value="ENDONUCLEASE_EXONUCLEASE_PHOSPHATASE DOMAIN-CONTAINING PROTEIN"/>
    <property type="match status" value="1"/>
</dbReference>
<evidence type="ECO:0000256" key="4">
    <source>
        <dbReference type="ARBA" id="ARBA00022842"/>
    </source>
</evidence>
<feature type="site" description="Important for catalytic activity" evidence="7">
    <location>
        <position position="300"/>
    </location>
</feature>
<evidence type="ECO:0000256" key="7">
    <source>
        <dbReference type="PIRSR" id="PIRSR604808-3"/>
    </source>
</evidence>
<dbReference type="GO" id="GO:0046872">
    <property type="term" value="F:metal ion binding"/>
    <property type="evidence" value="ECO:0007669"/>
    <property type="project" value="UniProtKB-KW"/>
</dbReference>
<dbReference type="PANTHER" id="PTHR22748">
    <property type="entry name" value="AP ENDONUCLEASE"/>
    <property type="match status" value="1"/>
</dbReference>
<dbReference type="Proteomes" id="UP000030752">
    <property type="component" value="Unassembled WGS sequence"/>
</dbReference>
<protein>
    <recommendedName>
        <fullName evidence="9">Endonuclease/exonuclease/phosphatase domain-containing protein</fullName>
    </recommendedName>
</protein>
<dbReference type="InParanoid" id="W2SDZ1"/>
<dbReference type="InterPro" id="IPR004808">
    <property type="entry name" value="AP_endonuc_1"/>
</dbReference>
<proteinExistence type="inferred from homology"/>
<feature type="binding site" evidence="6">
    <location>
        <position position="231"/>
    </location>
    <ligand>
        <name>Mg(2+)</name>
        <dbReference type="ChEBI" id="CHEBI:18420"/>
        <label>1</label>
    </ligand>
</feature>
<sequence length="356" mass="40228">MSSIKKRPLSLDRAVTPPPSKKIHMASNSAHVASAINPPLIKIVSWNVNGVNAFLQKKISFSHSPASSLRQALRTLGWPHFLCLQEVKIAPSDLATQNGLRQAANEKALPEEPTYEIVYSLPRDRYNATGFGGKVHGVATLIRKDFYASITSTRIPEWDREGRILLHEFQNLVLINGYWINGTANSYRSPHTGEPDGDRHSLKLRYHRKILNQVLQYERAGKLVVLVGDMNVARAHIDGYPNLREYPSQHVLNRRDFNEKFFGPEGMNGVDVFRYFHGSQRKYTWHHASSPHGTKCDRVDLIIASKALVEDWAAVIDSDICDDAQAKQHSDHVPLWLTLDLSKCPLFEVREILKAS</sequence>
<dbReference type="AlphaFoldDB" id="W2SDZ1"/>
<dbReference type="SUPFAM" id="SSF56219">
    <property type="entry name" value="DNase I-like"/>
    <property type="match status" value="1"/>
</dbReference>
<feature type="region of interest" description="Disordered" evidence="8">
    <location>
        <begin position="1"/>
        <end position="20"/>
    </location>
</feature>
<keyword evidence="11" id="KW-1185">Reference proteome</keyword>
<dbReference type="GO" id="GO:0008311">
    <property type="term" value="F:double-stranded DNA 3'-5' DNA exonuclease activity"/>
    <property type="evidence" value="ECO:0007669"/>
    <property type="project" value="TreeGrafter"/>
</dbReference>
<feature type="binding site" evidence="6">
    <location>
        <position position="47"/>
    </location>
    <ligand>
        <name>Mg(2+)</name>
        <dbReference type="ChEBI" id="CHEBI:18420"/>
        <label>1</label>
    </ligand>
</feature>
<feature type="active site" description="Proton donor/acceptor" evidence="5">
    <location>
        <position position="229"/>
    </location>
</feature>
<dbReference type="VEuPathDB" id="FungiDB:HMPREF1541_00313"/>
<dbReference type="GO" id="GO:0003906">
    <property type="term" value="F:DNA-(apurinic or apyrimidinic site) endonuclease activity"/>
    <property type="evidence" value="ECO:0007669"/>
    <property type="project" value="TreeGrafter"/>
</dbReference>
<feature type="active site" description="Proton acceptor" evidence="5">
    <location>
        <position position="332"/>
    </location>
</feature>
<feature type="binding site" evidence="6">
    <location>
        <position position="229"/>
    </location>
    <ligand>
        <name>Mg(2+)</name>
        <dbReference type="ChEBI" id="CHEBI:18420"/>
        <label>1</label>
    </ligand>
</feature>
<dbReference type="Pfam" id="PF03372">
    <property type="entry name" value="Exo_endo_phos"/>
    <property type="match status" value="1"/>
</dbReference>
<dbReference type="OrthoDB" id="498125at2759"/>